<keyword evidence="4" id="KW-0560">Oxidoreductase</keyword>
<dbReference type="PANTHER" id="PTHR13847:SF286">
    <property type="entry name" value="D-AMINO ACID DEHYDROGENASE"/>
    <property type="match status" value="1"/>
</dbReference>
<dbReference type="STRING" id="1028.SAMN05661096_01509"/>
<keyword evidence="7" id="KW-1185">Reference proteome</keyword>
<dbReference type="GO" id="GO:0005737">
    <property type="term" value="C:cytoplasm"/>
    <property type="evidence" value="ECO:0007669"/>
    <property type="project" value="TreeGrafter"/>
</dbReference>
<evidence type="ECO:0000313" key="7">
    <source>
        <dbReference type="Proteomes" id="UP000193804"/>
    </source>
</evidence>
<dbReference type="InterPro" id="IPR006076">
    <property type="entry name" value="FAD-dep_OxRdtase"/>
</dbReference>
<evidence type="ECO:0000256" key="1">
    <source>
        <dbReference type="ARBA" id="ARBA00001974"/>
    </source>
</evidence>
<dbReference type="Proteomes" id="UP000193804">
    <property type="component" value="Unassembled WGS sequence"/>
</dbReference>
<dbReference type="Pfam" id="PF01266">
    <property type="entry name" value="DAO"/>
    <property type="match status" value="1"/>
</dbReference>
<gene>
    <name evidence="6" type="ORF">SAMN05661096_01509</name>
</gene>
<organism evidence="6 7">
    <name type="scientific">Marivirga sericea</name>
    <dbReference type="NCBI Taxonomy" id="1028"/>
    <lineage>
        <taxon>Bacteria</taxon>
        <taxon>Pseudomonadati</taxon>
        <taxon>Bacteroidota</taxon>
        <taxon>Cytophagia</taxon>
        <taxon>Cytophagales</taxon>
        <taxon>Marivirgaceae</taxon>
        <taxon>Marivirga</taxon>
    </lineage>
</organism>
<dbReference type="InterPro" id="IPR036188">
    <property type="entry name" value="FAD/NAD-bd_sf"/>
</dbReference>
<feature type="domain" description="FAD dependent oxidoreductase" evidence="5">
    <location>
        <begin position="4"/>
        <end position="325"/>
    </location>
</feature>
<comment type="cofactor">
    <cofactor evidence="1">
        <name>FAD</name>
        <dbReference type="ChEBI" id="CHEBI:57692"/>
    </cofactor>
</comment>
<dbReference type="EMBL" id="FXAW01000002">
    <property type="protein sequence ID" value="SMG24981.1"/>
    <property type="molecule type" value="Genomic_DNA"/>
</dbReference>
<dbReference type="PANTHER" id="PTHR13847">
    <property type="entry name" value="SARCOSINE DEHYDROGENASE-RELATED"/>
    <property type="match status" value="1"/>
</dbReference>
<name>A0A1X7JD16_9BACT</name>
<dbReference type="RefSeq" id="WP_085516435.1">
    <property type="nucleotide sequence ID" value="NZ_FXAW01000002.1"/>
</dbReference>
<dbReference type="AlphaFoldDB" id="A0A1X7JD16"/>
<protein>
    <submittedName>
        <fullName evidence="6">Glycine/D-amino acid oxidase</fullName>
    </submittedName>
</protein>
<dbReference type="GO" id="GO:0016491">
    <property type="term" value="F:oxidoreductase activity"/>
    <property type="evidence" value="ECO:0007669"/>
    <property type="project" value="UniProtKB-KW"/>
</dbReference>
<sequence>MKVDFIIVGHGLASVAVTEHLRRFNKSFIVFSNENPNSSSKVAAGLYNPITGRKMKQTWMAEHLFSYLEAFYSDLEKNLNATFLYKKSIYRPFLSLEDQNDWMIREHKNKMFIKETFTNTNFKAFINDDFGGILLDKSGFLDVKEMLHHHKNKLIEKNQFIIEDFNYEKLVRNDSHVLYGDVESENIIFCDGPLSQNPFFDWLPTAPVKGEILHIKTEKPLPDDIIFNRGVFIVKNPQQEYYRVGATYEWKNLDYQPTEKAKQQLTEKLDELLQVKYQIIDQVAGIRPASKDRRPLIGKHPEWKNVFIFNGLGTKGVSLAPYFALQFVEYIINSKKLNDEVNINRYYPLYSN</sequence>
<reference evidence="7" key="1">
    <citation type="submission" date="2017-04" db="EMBL/GenBank/DDBJ databases">
        <authorList>
            <person name="Varghese N."/>
            <person name="Submissions S."/>
        </authorList>
    </citation>
    <scope>NUCLEOTIDE SEQUENCE [LARGE SCALE GENOMIC DNA]</scope>
    <source>
        <strain evidence="7">DSM 4125</strain>
    </source>
</reference>
<evidence type="ECO:0000313" key="6">
    <source>
        <dbReference type="EMBL" id="SMG24981.1"/>
    </source>
</evidence>
<accession>A0A1X7JD16</accession>
<dbReference type="OrthoDB" id="214253at2"/>
<evidence type="ECO:0000256" key="3">
    <source>
        <dbReference type="ARBA" id="ARBA00022630"/>
    </source>
</evidence>
<dbReference type="Gene3D" id="3.50.50.60">
    <property type="entry name" value="FAD/NAD(P)-binding domain"/>
    <property type="match status" value="1"/>
</dbReference>
<evidence type="ECO:0000256" key="4">
    <source>
        <dbReference type="ARBA" id="ARBA00023002"/>
    </source>
</evidence>
<evidence type="ECO:0000259" key="5">
    <source>
        <dbReference type="Pfam" id="PF01266"/>
    </source>
</evidence>
<proteinExistence type="inferred from homology"/>
<dbReference type="SUPFAM" id="SSF51905">
    <property type="entry name" value="FAD/NAD(P)-binding domain"/>
    <property type="match status" value="1"/>
</dbReference>
<comment type="similarity">
    <text evidence="2">Belongs to the DadA oxidoreductase family.</text>
</comment>
<dbReference type="Gene3D" id="3.30.9.10">
    <property type="entry name" value="D-Amino Acid Oxidase, subunit A, domain 2"/>
    <property type="match status" value="1"/>
</dbReference>
<keyword evidence="3" id="KW-0285">Flavoprotein</keyword>
<evidence type="ECO:0000256" key="2">
    <source>
        <dbReference type="ARBA" id="ARBA00009410"/>
    </source>
</evidence>